<dbReference type="AlphaFoldDB" id="A0A7I4YMT2"/>
<accession>A0A7I4YMT2</accession>
<name>A0A7I4YMT2_HAECO</name>
<keyword evidence="1" id="KW-1185">Reference proteome</keyword>
<organism evidence="1 2">
    <name type="scientific">Haemonchus contortus</name>
    <name type="common">Barber pole worm</name>
    <dbReference type="NCBI Taxonomy" id="6289"/>
    <lineage>
        <taxon>Eukaryota</taxon>
        <taxon>Metazoa</taxon>
        <taxon>Ecdysozoa</taxon>
        <taxon>Nematoda</taxon>
        <taxon>Chromadorea</taxon>
        <taxon>Rhabditida</taxon>
        <taxon>Rhabditina</taxon>
        <taxon>Rhabditomorpha</taxon>
        <taxon>Strongyloidea</taxon>
        <taxon>Trichostrongylidae</taxon>
        <taxon>Haemonchus</taxon>
    </lineage>
</organism>
<protein>
    <submittedName>
        <fullName evidence="2">V-type proton ATPase subunit a</fullName>
    </submittedName>
</protein>
<reference evidence="2" key="1">
    <citation type="submission" date="2020-12" db="UniProtKB">
        <authorList>
            <consortium name="WormBaseParasite"/>
        </authorList>
    </citation>
    <scope>IDENTIFICATION</scope>
    <source>
        <strain evidence="2">MHco3</strain>
    </source>
</reference>
<dbReference type="WBParaSite" id="HCON_00117390-00001">
    <property type="protein sequence ID" value="HCON_00117390-00001"/>
    <property type="gene ID" value="HCON_00117390"/>
</dbReference>
<proteinExistence type="predicted"/>
<dbReference type="OrthoDB" id="5836917at2759"/>
<dbReference type="Proteomes" id="UP000025227">
    <property type="component" value="Unplaced"/>
</dbReference>
<evidence type="ECO:0000313" key="1">
    <source>
        <dbReference type="Proteomes" id="UP000025227"/>
    </source>
</evidence>
<evidence type="ECO:0000313" key="2">
    <source>
        <dbReference type="WBParaSite" id="HCON_00117390-00001"/>
    </source>
</evidence>
<sequence length="179" mass="20668">MCLAGPGHIMTSQALALALVQYGANLELTASHRQQRKELVIFTELFVLSHEWYEILVTAKLGLGEEESMESTEPGDRIYPKPVKTYRSYYKEDVTRMVKHKLIKFDALLEGEQEACEFAKAENRSNTTLEHEALRQMRESFGDLQDEIRRQNESNTEWTETVRFLLLGFGTEQKKCGEF</sequence>